<evidence type="ECO:0000256" key="5">
    <source>
        <dbReference type="ARBA" id="ARBA00023315"/>
    </source>
</evidence>
<evidence type="ECO:0000256" key="3">
    <source>
        <dbReference type="ARBA" id="ARBA00022649"/>
    </source>
</evidence>
<keyword evidence="2" id="KW-0678">Repressor</keyword>
<dbReference type="Pfam" id="PF13673">
    <property type="entry name" value="Acetyltransf_10"/>
    <property type="match status" value="1"/>
</dbReference>
<evidence type="ECO:0000256" key="1">
    <source>
        <dbReference type="ARBA" id="ARBA00009342"/>
    </source>
</evidence>
<dbReference type="SUPFAM" id="SSF55729">
    <property type="entry name" value="Acyl-CoA N-acyltransferases (Nat)"/>
    <property type="match status" value="1"/>
</dbReference>
<keyword evidence="5" id="KW-0012">Acyltransferase</keyword>
<keyword evidence="3" id="KW-1277">Toxin-antitoxin system</keyword>
<keyword evidence="4" id="KW-0808">Transferase</keyword>
<comment type="catalytic activity">
    <reaction evidence="6">
        <text>glycyl-tRNA(Gly) + acetyl-CoA = N-acetylglycyl-tRNA(Gly) + CoA + H(+)</text>
        <dbReference type="Rhea" id="RHEA:81867"/>
        <dbReference type="Rhea" id="RHEA-COMP:9683"/>
        <dbReference type="Rhea" id="RHEA-COMP:19766"/>
        <dbReference type="ChEBI" id="CHEBI:15378"/>
        <dbReference type="ChEBI" id="CHEBI:57287"/>
        <dbReference type="ChEBI" id="CHEBI:57288"/>
        <dbReference type="ChEBI" id="CHEBI:78522"/>
        <dbReference type="ChEBI" id="CHEBI:232036"/>
    </reaction>
</comment>
<gene>
    <name evidence="8" type="ORF">F990_00870</name>
</gene>
<accession>V2V2P4</accession>
<dbReference type="AlphaFoldDB" id="V2V2P4"/>
<evidence type="ECO:0000256" key="4">
    <source>
        <dbReference type="ARBA" id="ARBA00022679"/>
    </source>
</evidence>
<comment type="similarity">
    <text evidence="1">Belongs to the acetyltransferase family. GNAT subfamily.</text>
</comment>
<feature type="domain" description="N-acetyltransferase" evidence="7">
    <location>
        <begin position="81"/>
        <end position="146"/>
    </location>
</feature>
<evidence type="ECO:0000313" key="9">
    <source>
        <dbReference type="Proteomes" id="UP000017404"/>
    </source>
</evidence>
<organism evidence="8 9">
    <name type="scientific">Acinetobacter tjernbergiae DSM 14971 = CIP 107465</name>
    <dbReference type="NCBI Taxonomy" id="1120928"/>
    <lineage>
        <taxon>Bacteria</taxon>
        <taxon>Pseudomonadati</taxon>
        <taxon>Pseudomonadota</taxon>
        <taxon>Gammaproteobacteria</taxon>
        <taxon>Moraxellales</taxon>
        <taxon>Moraxellaceae</taxon>
        <taxon>Acinetobacter</taxon>
    </lineage>
</organism>
<dbReference type="Proteomes" id="UP000017404">
    <property type="component" value="Unassembled WGS sequence"/>
</dbReference>
<name>V2V2P4_9GAMM</name>
<reference evidence="8 9" key="1">
    <citation type="submission" date="2013-10" db="EMBL/GenBank/DDBJ databases">
        <title>The Genome Sequence of Acinetobacter tjernbergiae CIP107465.</title>
        <authorList>
            <consortium name="The Broad Institute Genomics Platform"/>
            <consortium name="The Broad Institute Genome Sequencing Center for Infectious Disease"/>
            <person name="Cerqueira G."/>
            <person name="Feldgarden M."/>
            <person name="Courvalin P."/>
            <person name="Grillot-Courvalin C."/>
            <person name="Clermont D."/>
            <person name="Rocha E."/>
            <person name="Yoon E.-J."/>
            <person name="Nemec A."/>
            <person name="Young S.K."/>
            <person name="Zeng Q."/>
            <person name="Gargeya S."/>
            <person name="Fitzgerald M."/>
            <person name="Abouelleil A."/>
            <person name="Alvarado L."/>
            <person name="Berlin A.M."/>
            <person name="Chapman S.B."/>
            <person name="Gainer-Dewar J."/>
            <person name="Goldberg J."/>
            <person name="Gnerre S."/>
            <person name="Griggs A."/>
            <person name="Gujja S."/>
            <person name="Hansen M."/>
            <person name="Howarth C."/>
            <person name="Imamovic A."/>
            <person name="Ireland A."/>
            <person name="Larimer J."/>
            <person name="McCowan C."/>
            <person name="Murphy C."/>
            <person name="Pearson M."/>
            <person name="Poon T.W."/>
            <person name="Priest M."/>
            <person name="Roberts A."/>
            <person name="Saif S."/>
            <person name="Shea T."/>
            <person name="Sykes S."/>
            <person name="Wortman J."/>
            <person name="Nusbaum C."/>
            <person name="Birren B."/>
        </authorList>
    </citation>
    <scope>NUCLEOTIDE SEQUENCE [LARGE SCALE GENOMIC DNA]</scope>
    <source>
        <strain evidence="8 9">CIP 107465</strain>
    </source>
</reference>
<dbReference type="InterPro" id="IPR016181">
    <property type="entry name" value="Acyl_CoA_acyltransferase"/>
</dbReference>
<dbReference type="GO" id="GO:0016747">
    <property type="term" value="F:acyltransferase activity, transferring groups other than amino-acyl groups"/>
    <property type="evidence" value="ECO:0007669"/>
    <property type="project" value="InterPro"/>
</dbReference>
<evidence type="ECO:0000259" key="7">
    <source>
        <dbReference type="Pfam" id="PF13673"/>
    </source>
</evidence>
<dbReference type="RefSeq" id="WP_018677191.1">
    <property type="nucleotide sequence ID" value="NZ_AYEV01000007.1"/>
</dbReference>
<dbReference type="PANTHER" id="PTHR36449">
    <property type="entry name" value="ACETYLTRANSFERASE-RELATED"/>
    <property type="match status" value="1"/>
</dbReference>
<dbReference type="eggNOG" id="COG0454">
    <property type="taxonomic scope" value="Bacteria"/>
</dbReference>
<evidence type="ECO:0000256" key="6">
    <source>
        <dbReference type="ARBA" id="ARBA00049880"/>
    </source>
</evidence>
<keyword evidence="9" id="KW-1185">Reference proteome</keyword>
<dbReference type="Gene3D" id="3.40.630.30">
    <property type="match status" value="1"/>
</dbReference>
<dbReference type="OrthoDB" id="9799147at2"/>
<comment type="caution">
    <text evidence="8">The sequence shown here is derived from an EMBL/GenBank/DDBJ whole genome shotgun (WGS) entry which is preliminary data.</text>
</comment>
<dbReference type="STRING" id="202955.GCA_000759995_03146"/>
<dbReference type="PANTHER" id="PTHR36449:SF1">
    <property type="entry name" value="ACETYLTRANSFERASE"/>
    <property type="match status" value="1"/>
</dbReference>
<sequence>MNIILLDKQQHDRQRFDCKNQVLNQYLNQIASQQAQKDNARTYVLMDPINPAWIMGFYTLTMTSLDLSSLPQSLQKKHASVHSAGLIARLAVDHRYQKQGFGAILLLDALHRLYQASAIVAFPLVLVDAKDGIAEFYQQYGFQALSQYPNKLFMTMKDVAHNIST</sequence>
<dbReference type="EMBL" id="AYEV01000007">
    <property type="protein sequence ID" value="ESK56537.1"/>
    <property type="molecule type" value="Genomic_DNA"/>
</dbReference>
<protein>
    <recommendedName>
        <fullName evidence="7">N-acetyltransferase domain-containing protein</fullName>
    </recommendedName>
</protein>
<evidence type="ECO:0000256" key="2">
    <source>
        <dbReference type="ARBA" id="ARBA00022491"/>
    </source>
</evidence>
<proteinExistence type="inferred from homology"/>
<dbReference type="InterPro" id="IPR000182">
    <property type="entry name" value="GNAT_dom"/>
</dbReference>
<dbReference type="PATRIC" id="fig|1120928.5.peg.892"/>
<evidence type="ECO:0000313" key="8">
    <source>
        <dbReference type="EMBL" id="ESK56537.1"/>
    </source>
</evidence>